<feature type="transmembrane region" description="Helical" evidence="2">
    <location>
        <begin position="316"/>
        <end position="335"/>
    </location>
</feature>
<evidence type="ECO:0000256" key="2">
    <source>
        <dbReference type="SAM" id="Phobius"/>
    </source>
</evidence>
<dbReference type="KEGG" id="ccro:CMC5_035920"/>
<evidence type="ECO:0000256" key="1">
    <source>
        <dbReference type="SAM" id="MobiDB-lite"/>
    </source>
</evidence>
<keyword evidence="2" id="KW-1133">Transmembrane helix</keyword>
<dbReference type="STRING" id="52.CMC5_035920"/>
<accession>A0A0K1EEZ3</accession>
<keyword evidence="4" id="KW-1185">Reference proteome</keyword>
<name>A0A0K1EEZ3_CHOCO</name>
<organism evidence="3 4">
    <name type="scientific">Chondromyces crocatus</name>
    <dbReference type="NCBI Taxonomy" id="52"/>
    <lineage>
        <taxon>Bacteria</taxon>
        <taxon>Pseudomonadati</taxon>
        <taxon>Myxococcota</taxon>
        <taxon>Polyangia</taxon>
        <taxon>Polyangiales</taxon>
        <taxon>Polyangiaceae</taxon>
        <taxon>Chondromyces</taxon>
    </lineage>
</organism>
<evidence type="ECO:0000313" key="3">
    <source>
        <dbReference type="EMBL" id="AKT39445.1"/>
    </source>
</evidence>
<keyword evidence="2" id="KW-0472">Membrane</keyword>
<evidence type="ECO:0000313" key="4">
    <source>
        <dbReference type="Proteomes" id="UP000067626"/>
    </source>
</evidence>
<dbReference type="RefSeq" id="WP_050431531.1">
    <property type="nucleotide sequence ID" value="NZ_CP012159.1"/>
</dbReference>
<feature type="compositionally biased region" description="Pro residues" evidence="1">
    <location>
        <begin position="101"/>
        <end position="110"/>
    </location>
</feature>
<proteinExistence type="predicted"/>
<dbReference type="AlphaFoldDB" id="A0A0K1EEZ3"/>
<feature type="transmembrane region" description="Helical" evidence="2">
    <location>
        <begin position="232"/>
        <end position="251"/>
    </location>
</feature>
<dbReference type="Proteomes" id="UP000067626">
    <property type="component" value="Chromosome"/>
</dbReference>
<sequence>MNEYTRREEVRATFIASAILVLCIALAVFRLVRVEGRLVPDPNAQRQAQESEARLGTATRCAAAATQVTDAVKYFGKLAEQMKFGAPPAPEEPRPRRGALPRPPAPPPLAPWSGPADQLHKQSKIINGCREHILAGLGEPRPELDATWKTFAAVEALTPPPPNDRATEDKSARRLHDVVKGLFQADALQPLVKATAEVETRTRSDMERDKARAATAMVREPLPEGLFSRRTAVSLGVGLTVIALLVSYLSVRVASMRRLGTLVPLRDAARTGTPGAQTAMILKAAAAHNGGEPGLVIGSAVGGLLAALLKPADADLFVVGVMAGLLLGLAIQWAIRIAIGARKWRDRAAELAEIEKPAIPIVLVMSGVNPGLEAEFIQYLRSLSPADAAGAVEKLAAQAEERILASAEAQRTAAHAAAAAAAGHHNYPV</sequence>
<feature type="transmembrane region" description="Helical" evidence="2">
    <location>
        <begin position="12"/>
        <end position="32"/>
    </location>
</feature>
<feature type="region of interest" description="Disordered" evidence="1">
    <location>
        <begin position="84"/>
        <end position="120"/>
    </location>
</feature>
<gene>
    <name evidence="3" type="ORF">CMC5_035920</name>
</gene>
<keyword evidence="2" id="KW-0812">Transmembrane</keyword>
<reference evidence="3 4" key="1">
    <citation type="submission" date="2015-07" db="EMBL/GenBank/DDBJ databases">
        <title>Genome analysis of myxobacterium Chondromyces crocatus Cm c5 reveals a high potential for natural compound synthesis and the genetic basis for the loss of fruiting body formation.</title>
        <authorList>
            <person name="Zaburannyi N."/>
            <person name="Bunk B."/>
            <person name="Maier J."/>
            <person name="Overmann J."/>
            <person name="Mueller R."/>
        </authorList>
    </citation>
    <scope>NUCLEOTIDE SEQUENCE [LARGE SCALE GENOMIC DNA]</scope>
    <source>
        <strain evidence="3 4">Cm c5</strain>
    </source>
</reference>
<protein>
    <submittedName>
        <fullName evidence="3">Alanine/arginine/proline-rich membrane protein</fullName>
    </submittedName>
</protein>
<dbReference type="EMBL" id="CP012159">
    <property type="protein sequence ID" value="AKT39445.1"/>
    <property type="molecule type" value="Genomic_DNA"/>
</dbReference>